<organism evidence="1 2">
    <name type="scientific">Solanum tuberosum</name>
    <name type="common">Potato</name>
    <dbReference type="NCBI Taxonomy" id="4113"/>
    <lineage>
        <taxon>Eukaryota</taxon>
        <taxon>Viridiplantae</taxon>
        <taxon>Streptophyta</taxon>
        <taxon>Embryophyta</taxon>
        <taxon>Tracheophyta</taxon>
        <taxon>Spermatophyta</taxon>
        <taxon>Magnoliopsida</taxon>
        <taxon>eudicotyledons</taxon>
        <taxon>Gunneridae</taxon>
        <taxon>Pentapetalae</taxon>
        <taxon>asterids</taxon>
        <taxon>lamiids</taxon>
        <taxon>Solanales</taxon>
        <taxon>Solanaceae</taxon>
        <taxon>Solanoideae</taxon>
        <taxon>Solaneae</taxon>
        <taxon>Solanum</taxon>
    </lineage>
</organism>
<accession>M1CQ11</accession>
<dbReference type="AlphaFoldDB" id="M1CQ11"/>
<evidence type="ECO:0000313" key="2">
    <source>
        <dbReference type="Proteomes" id="UP000011115"/>
    </source>
</evidence>
<dbReference type="Gramene" id="PGSC0003DMT400072294">
    <property type="protein sequence ID" value="PGSC0003DMT400072294"/>
    <property type="gene ID" value="PGSC0003DMG402028133"/>
</dbReference>
<dbReference type="InParanoid" id="M1CQ11"/>
<reference evidence="1" key="2">
    <citation type="submission" date="2015-06" db="UniProtKB">
        <authorList>
            <consortium name="EnsemblPlants"/>
        </authorList>
    </citation>
    <scope>IDENTIFICATION</scope>
    <source>
        <strain evidence="1">DM1-3 516 R44</strain>
    </source>
</reference>
<dbReference type="EnsemblPlants" id="PGSC0003DMT400072294">
    <property type="protein sequence ID" value="PGSC0003DMT400072294"/>
    <property type="gene ID" value="PGSC0003DMG402028133"/>
</dbReference>
<proteinExistence type="predicted"/>
<protein>
    <submittedName>
        <fullName evidence="1">Maturase R</fullName>
    </submittedName>
</protein>
<name>M1CQ11_SOLTU</name>
<evidence type="ECO:0000313" key="1">
    <source>
        <dbReference type="EnsemblPlants" id="PGSC0003DMT400072294"/>
    </source>
</evidence>
<dbReference type="Proteomes" id="UP000011115">
    <property type="component" value="Unassembled WGS sequence"/>
</dbReference>
<keyword evidence="2" id="KW-1185">Reference proteome</keyword>
<dbReference type="HOGENOM" id="CLU_3072438_0_0_1"/>
<dbReference type="PaxDb" id="4113-PGSC0003DMT400072294"/>
<reference evidence="2" key="1">
    <citation type="journal article" date="2011" name="Nature">
        <title>Genome sequence and analysis of the tuber crop potato.</title>
        <authorList>
            <consortium name="The Potato Genome Sequencing Consortium"/>
        </authorList>
    </citation>
    <scope>NUCLEOTIDE SEQUENCE [LARGE SCALE GENOMIC DNA]</scope>
    <source>
        <strain evidence="2">cv. DM1-3 516 R44</strain>
    </source>
</reference>
<sequence length="53" mass="6417">MAERRWKAVTWIRCFTRRRFSSSRKNCIKVSLGMDFPSDRTEEFYRTPCSYGC</sequence>